<evidence type="ECO:0000313" key="3">
    <source>
        <dbReference type="Proteomes" id="UP000572635"/>
    </source>
</evidence>
<reference evidence="2 3" key="1">
    <citation type="submission" date="2020-08" db="EMBL/GenBank/DDBJ databases">
        <title>Sequencing the genomes of 1000 actinobacteria strains.</title>
        <authorList>
            <person name="Klenk H.-P."/>
        </authorList>
    </citation>
    <scope>NUCLEOTIDE SEQUENCE [LARGE SCALE GENOMIC DNA]</scope>
    <source>
        <strain evidence="2 3">DSM 44551</strain>
    </source>
</reference>
<organism evidence="2 3">
    <name type="scientific">Nocardiopsis composta</name>
    <dbReference type="NCBI Taxonomy" id="157465"/>
    <lineage>
        <taxon>Bacteria</taxon>
        <taxon>Bacillati</taxon>
        <taxon>Actinomycetota</taxon>
        <taxon>Actinomycetes</taxon>
        <taxon>Streptosporangiales</taxon>
        <taxon>Nocardiopsidaceae</taxon>
        <taxon>Nocardiopsis</taxon>
    </lineage>
</organism>
<dbReference type="RefSeq" id="WP_184391940.1">
    <property type="nucleotide sequence ID" value="NZ_BAAAJD010000042.1"/>
</dbReference>
<proteinExistence type="predicted"/>
<protein>
    <submittedName>
        <fullName evidence="2">Uncharacterized protein</fullName>
    </submittedName>
</protein>
<evidence type="ECO:0000313" key="2">
    <source>
        <dbReference type="EMBL" id="MBB5432364.1"/>
    </source>
</evidence>
<sequence>MFSITLSQATRAAAPEEDPGLSEDYETAVMEACELLAETDCEFRVRGFGADWPVDVWVDLSTFMEDLPEVLEALRGSAEAMSDFYEQGIQRTLYYRPEGDRVRIRCESRTDWVPDPDTEWVGRDELDRMLSDVAVAFARSLRLVSPVTAAREPFASWAEGRV</sequence>
<evidence type="ECO:0000256" key="1">
    <source>
        <dbReference type="SAM" id="MobiDB-lite"/>
    </source>
</evidence>
<gene>
    <name evidence="2" type="ORF">HDA36_002448</name>
</gene>
<accession>A0A7W8QLC0</accession>
<feature type="region of interest" description="Disordered" evidence="1">
    <location>
        <begin position="1"/>
        <end position="22"/>
    </location>
</feature>
<feature type="compositionally biased region" description="Polar residues" evidence="1">
    <location>
        <begin position="1"/>
        <end position="10"/>
    </location>
</feature>
<name>A0A7W8QLC0_9ACTN</name>
<keyword evidence="3" id="KW-1185">Reference proteome</keyword>
<dbReference type="AlphaFoldDB" id="A0A7W8QLC0"/>
<dbReference type="EMBL" id="JACHDB010000001">
    <property type="protein sequence ID" value="MBB5432364.1"/>
    <property type="molecule type" value="Genomic_DNA"/>
</dbReference>
<comment type="caution">
    <text evidence="2">The sequence shown here is derived from an EMBL/GenBank/DDBJ whole genome shotgun (WGS) entry which is preliminary data.</text>
</comment>
<dbReference type="Proteomes" id="UP000572635">
    <property type="component" value="Unassembled WGS sequence"/>
</dbReference>